<feature type="transmembrane region" description="Helical" evidence="5">
    <location>
        <begin position="67"/>
        <end position="87"/>
    </location>
</feature>
<dbReference type="PaxDb" id="768679-TTX_1602"/>
<dbReference type="Gene3D" id="1.20.1740.10">
    <property type="entry name" value="Amino acid/polyamine transporter I"/>
    <property type="match status" value="1"/>
</dbReference>
<dbReference type="GO" id="GO:0022857">
    <property type="term" value="F:transmembrane transporter activity"/>
    <property type="evidence" value="ECO:0007669"/>
    <property type="project" value="InterPro"/>
</dbReference>
<gene>
    <name evidence="6" type="ordered locus">TTX_1602</name>
</gene>
<feature type="transmembrane region" description="Helical" evidence="5">
    <location>
        <begin position="503"/>
        <end position="520"/>
    </location>
</feature>
<feature type="transmembrane region" description="Helical" evidence="5">
    <location>
        <begin position="410"/>
        <end position="429"/>
    </location>
</feature>
<evidence type="ECO:0000313" key="6">
    <source>
        <dbReference type="EMBL" id="CCC82227.1"/>
    </source>
</evidence>
<dbReference type="EMBL" id="FN869859">
    <property type="protein sequence ID" value="CCC82227.1"/>
    <property type="molecule type" value="Genomic_DNA"/>
</dbReference>
<dbReference type="AlphaFoldDB" id="G4RKY2"/>
<evidence type="ECO:0000313" key="7">
    <source>
        <dbReference type="Proteomes" id="UP000002654"/>
    </source>
</evidence>
<evidence type="ECO:0000256" key="1">
    <source>
        <dbReference type="ARBA" id="ARBA00004141"/>
    </source>
</evidence>
<dbReference type="Pfam" id="PF13520">
    <property type="entry name" value="AA_permease_2"/>
    <property type="match status" value="1"/>
</dbReference>
<feature type="transmembrane region" description="Helical" evidence="5">
    <location>
        <begin position="329"/>
        <end position="347"/>
    </location>
</feature>
<keyword evidence="3 5" id="KW-1133">Transmembrane helix</keyword>
<feature type="transmembrane region" description="Helical" evidence="5">
    <location>
        <begin position="598"/>
        <end position="617"/>
    </location>
</feature>
<evidence type="ECO:0000256" key="3">
    <source>
        <dbReference type="ARBA" id="ARBA00022989"/>
    </source>
</evidence>
<dbReference type="HOGENOM" id="CLU_007946_16_0_2"/>
<dbReference type="eggNOG" id="arCOG00009">
    <property type="taxonomic scope" value="Archaea"/>
</dbReference>
<dbReference type="PANTHER" id="PTHR47547">
    <property type="match status" value="1"/>
</dbReference>
<keyword evidence="2 5" id="KW-0812">Transmembrane</keyword>
<accession>G4RKY2</accession>
<feature type="transmembrane region" description="Helical" evidence="5">
    <location>
        <begin position="221"/>
        <end position="241"/>
    </location>
</feature>
<evidence type="ECO:0000256" key="5">
    <source>
        <dbReference type="SAM" id="Phobius"/>
    </source>
</evidence>
<feature type="transmembrane region" description="Helical" evidence="5">
    <location>
        <begin position="40"/>
        <end position="61"/>
    </location>
</feature>
<feature type="transmembrane region" description="Helical" evidence="5">
    <location>
        <begin position="568"/>
        <end position="586"/>
    </location>
</feature>
<organism evidence="6 7">
    <name type="scientific">Thermoproteus tenax (strain ATCC 35583 / DSM 2078 / JCM 9277 / NBRC 100435 / Kra 1)</name>
    <dbReference type="NCBI Taxonomy" id="768679"/>
    <lineage>
        <taxon>Archaea</taxon>
        <taxon>Thermoproteota</taxon>
        <taxon>Thermoprotei</taxon>
        <taxon>Thermoproteales</taxon>
        <taxon>Thermoproteaceae</taxon>
        <taxon>Thermoproteus</taxon>
    </lineage>
</organism>
<dbReference type="InterPro" id="IPR002293">
    <property type="entry name" value="AA/rel_permease1"/>
</dbReference>
<dbReference type="KEGG" id="ttn:TTX_1602"/>
<evidence type="ECO:0000256" key="4">
    <source>
        <dbReference type="ARBA" id="ARBA00023136"/>
    </source>
</evidence>
<reference evidence="6 7" key="1">
    <citation type="journal article" date="2011" name="PLoS ONE">
        <title>The complete genome sequence of Thermoproteus tenax: a physiologically versatile member of the Crenarchaeota.</title>
        <authorList>
            <person name="Siebers B."/>
            <person name="Zaparty M."/>
            <person name="Raddatz G."/>
            <person name="Tjaden B."/>
            <person name="Albers S.V."/>
            <person name="Bell S.D."/>
            <person name="Blombach F."/>
            <person name="Kletzin A."/>
            <person name="Kyrpides N."/>
            <person name="Lanz C."/>
            <person name="Plagens A."/>
            <person name="Rampp M."/>
            <person name="Rosinus A."/>
            <person name="von Jan M."/>
            <person name="Makarova K.S."/>
            <person name="Klenk H.P."/>
            <person name="Schuster S.C."/>
            <person name="Hensel R."/>
        </authorList>
    </citation>
    <scope>NUCLEOTIDE SEQUENCE [LARGE SCALE GENOMIC DNA]</scope>
    <source>
        <strain evidence="7">ATCC 35583 / DSM 2078 / JCM 9277 / NBRC 100435 / Kra 1</strain>
    </source>
</reference>
<dbReference type="InterPro" id="IPR052962">
    <property type="entry name" value="AA_Transporter_AGT"/>
</dbReference>
<feature type="transmembrane region" description="Helical" evidence="5">
    <location>
        <begin position="450"/>
        <end position="467"/>
    </location>
</feature>
<dbReference type="GO" id="GO:0016020">
    <property type="term" value="C:membrane"/>
    <property type="evidence" value="ECO:0007669"/>
    <property type="project" value="UniProtKB-SubCell"/>
</dbReference>
<proteinExistence type="predicted"/>
<dbReference type="PATRIC" id="fig|768679.9.peg.1624"/>
<sequence>MIIFMNQGYQNSRDKETGIAPDKGIVYDKELRKVLSRWELLYLSLGGVIGSGWLFAALYAASYAGAAAILSWIIGGLLMLTIGLAYAEISSAIPKSGGIVRYAHYTHGGVAGFLMAWAYLLSAATTAPTEALASTNYLTYLVPQISQSQIVYYSVVILFMIFYGLLNYLGVKVLGTASHLTGWWKLIVPAVTGFILVSTYFNALNLTAGGGFIPTTGTAPYVGWTAILYAIPAAGIVFSYSGFRQSIEYAGEGRNPQRDIPFAVVGTLLIALLLYALLQTAFIGALDWSRITVSGVAVTPGNWTALPNSNIASSPYASIITYIAEIKPLLAPILGIIIIVLLIDAVISPMGTGWIYTGTTTRSLYGLAANGYLPEMFMKLGKTKVPTLSLIVGLIIGGLFLLPFPTWQAIVTYEGSATVLTYMMGGIGLEALRRTAPELNRPFKLKGASIIAPIATAAAGLVVYWAGFATLSMVVVSVFAGLPLFLGYYGHKMLGLSEARANALGWGSAIVIALSLWYLYSATNGLSAPNDVAFWTFIVALSAAVGLGLLFMYRAVRPEAKLEIKAGLWLPAYMITMLIISYYGPFGLNTVIPFPWDTLLVAAVTVVFHYIAVAVAIRTKAIDEIIRSIV</sequence>
<feature type="transmembrane region" description="Helical" evidence="5">
    <location>
        <begin position="183"/>
        <end position="201"/>
    </location>
</feature>
<dbReference type="PANTHER" id="PTHR47547:SF1">
    <property type="entry name" value="ASPARTATE-PROTON SYMPORTER"/>
    <property type="match status" value="1"/>
</dbReference>
<dbReference type="Proteomes" id="UP000002654">
    <property type="component" value="Chromosome"/>
</dbReference>
<feature type="transmembrane region" description="Helical" evidence="5">
    <location>
        <begin position="99"/>
        <end position="120"/>
    </location>
</feature>
<feature type="transmembrane region" description="Helical" evidence="5">
    <location>
        <begin position="150"/>
        <end position="171"/>
    </location>
</feature>
<feature type="transmembrane region" description="Helical" evidence="5">
    <location>
        <begin position="473"/>
        <end position="491"/>
    </location>
</feature>
<name>G4RKY2_THETK</name>
<protein>
    <submittedName>
        <fullName evidence="6">Amino acid transporter</fullName>
    </submittedName>
</protein>
<evidence type="ECO:0000256" key="2">
    <source>
        <dbReference type="ARBA" id="ARBA00022692"/>
    </source>
</evidence>
<dbReference type="STRING" id="768679.TTX_1602"/>
<feature type="transmembrane region" description="Helical" evidence="5">
    <location>
        <begin position="385"/>
        <end position="404"/>
    </location>
</feature>
<feature type="transmembrane region" description="Helical" evidence="5">
    <location>
        <begin position="532"/>
        <end position="556"/>
    </location>
</feature>
<comment type="subcellular location">
    <subcellularLocation>
        <location evidence="1">Membrane</location>
        <topology evidence="1">Multi-pass membrane protein</topology>
    </subcellularLocation>
</comment>
<keyword evidence="4 5" id="KW-0472">Membrane</keyword>
<keyword evidence="7" id="KW-1185">Reference proteome</keyword>
<feature type="transmembrane region" description="Helical" evidence="5">
    <location>
        <begin position="262"/>
        <end position="285"/>
    </location>
</feature>